<name>A0A2N7PJP5_9BACT</name>
<comment type="caution">
    <text evidence="1">The sequence shown here is derived from an EMBL/GenBank/DDBJ whole genome shotgun (WGS) entry which is preliminary data.</text>
</comment>
<evidence type="ECO:0000313" key="1">
    <source>
        <dbReference type="EMBL" id="PMP63123.1"/>
    </source>
</evidence>
<protein>
    <submittedName>
        <fullName evidence="1">Uncharacterized protein</fullName>
    </submittedName>
</protein>
<evidence type="ECO:0000313" key="2">
    <source>
        <dbReference type="Proteomes" id="UP000235731"/>
    </source>
</evidence>
<dbReference type="Proteomes" id="UP000235731">
    <property type="component" value="Unassembled WGS sequence"/>
</dbReference>
<dbReference type="AlphaFoldDB" id="A0A2N7PJP5"/>
<reference evidence="1 2" key="1">
    <citation type="submission" date="2018-01" db="EMBL/GenBank/DDBJ databases">
        <title>Metagenomic assembled genomes from two thermal pools in the Uzon Caldera, Kamchatka, Russia.</title>
        <authorList>
            <person name="Wilkins L."/>
            <person name="Ettinger C."/>
        </authorList>
    </citation>
    <scope>NUCLEOTIDE SEQUENCE [LARGE SCALE GENOMIC DNA]</scope>
    <source>
        <strain evidence="1">ZAV-15</strain>
    </source>
</reference>
<dbReference type="EMBL" id="PNIE01000045">
    <property type="protein sequence ID" value="PMP63123.1"/>
    <property type="molecule type" value="Genomic_DNA"/>
</dbReference>
<sequence length="143" mass="17581">MLERIELENGLILEIWDYSRKIAGDRWLVGFLAQISVTPSKEDFSNEFYYEYFLQNTDGKLYYRYHKERTFVPEKEVPEIYKSIKENFLKAVLPYIARPNFRENLIRTEVALFEKRTDWELMLKEKEKEEEELEKEWANREFF</sequence>
<proteinExistence type="predicted"/>
<organism evidence="1 2">
    <name type="scientific">Caldimicrobium thiodismutans</name>
    <dbReference type="NCBI Taxonomy" id="1653476"/>
    <lineage>
        <taxon>Bacteria</taxon>
        <taxon>Pseudomonadati</taxon>
        <taxon>Thermodesulfobacteriota</taxon>
        <taxon>Thermodesulfobacteria</taxon>
        <taxon>Thermodesulfobacteriales</taxon>
        <taxon>Thermodesulfobacteriaceae</taxon>
        <taxon>Caldimicrobium</taxon>
    </lineage>
</organism>
<accession>A0A2N7PJP5</accession>
<gene>
    <name evidence="1" type="ORF">C0197_03420</name>
</gene>